<dbReference type="InterPro" id="IPR003673">
    <property type="entry name" value="CoA-Trfase_fam_III"/>
</dbReference>
<reference evidence="3 4" key="1">
    <citation type="journal article" date="2003" name="Nat. Genet.">
        <title>Comparative analysis of the genome sequences of Bordetella pertussis, Bordetella parapertussis and Bordetella bronchiseptica.</title>
        <authorList>
            <person name="Parkhill J."/>
            <person name="Sebaihia M."/>
            <person name="Preston A."/>
            <person name="Murphy L.D."/>
            <person name="Thomson N.R."/>
            <person name="Harris D.E."/>
            <person name="Holden M.T.G."/>
            <person name="Churcher C.M."/>
            <person name="Bentley S.D."/>
            <person name="Mungall K.L."/>
            <person name="Cerdeno-Tarraga A.-M."/>
            <person name="Temple L."/>
            <person name="James K.D."/>
            <person name="Harris B."/>
            <person name="Quail M.A."/>
            <person name="Achtman M."/>
            <person name="Atkin R."/>
            <person name="Baker S."/>
            <person name="Basham D."/>
            <person name="Bason N."/>
            <person name="Cherevach I."/>
            <person name="Chillingworth T."/>
            <person name="Collins M."/>
            <person name="Cronin A."/>
            <person name="Davis P."/>
            <person name="Doggett J."/>
            <person name="Feltwell T."/>
            <person name="Goble A."/>
            <person name="Hamlin N."/>
            <person name="Hauser H."/>
            <person name="Holroyd S."/>
            <person name="Jagels K."/>
            <person name="Leather S."/>
            <person name="Moule S."/>
            <person name="Norberczak H."/>
            <person name="O'Neil S."/>
            <person name="Ormond D."/>
            <person name="Price C."/>
            <person name="Rabbinowitsch E."/>
            <person name="Rutter S."/>
            <person name="Sanders M."/>
            <person name="Saunders D."/>
            <person name="Seeger K."/>
            <person name="Sharp S."/>
            <person name="Simmonds M."/>
            <person name="Skelton J."/>
            <person name="Squares R."/>
            <person name="Squares S."/>
            <person name="Stevens K."/>
            <person name="Unwin L."/>
            <person name="Whitehead S."/>
            <person name="Barrell B.G."/>
            <person name="Maskell D.J."/>
        </authorList>
    </citation>
    <scope>NUCLEOTIDE SEQUENCE [LARGE SCALE GENOMIC DNA]</scope>
    <source>
        <strain evidence="3 4">ATCC BAA-588 / NCTC 13252 / RB50</strain>
    </source>
</reference>
<dbReference type="InterPro" id="IPR044855">
    <property type="entry name" value="CoA-Trfase_III_dom3_sf"/>
</dbReference>
<evidence type="ECO:0000256" key="1">
    <source>
        <dbReference type="ARBA" id="ARBA00022679"/>
    </source>
</evidence>
<dbReference type="InterPro" id="IPR050483">
    <property type="entry name" value="CoA-transferase_III_domain"/>
</dbReference>
<dbReference type="Gene3D" id="3.30.1540.10">
    <property type="entry name" value="formyl-coa transferase, domain 3"/>
    <property type="match status" value="1"/>
</dbReference>
<dbReference type="Pfam" id="PF02515">
    <property type="entry name" value="CoA_transf_3"/>
    <property type="match status" value="1"/>
</dbReference>
<keyword evidence="1" id="KW-0808">Transferase</keyword>
<organism evidence="3 4">
    <name type="scientific">Bordetella bronchiseptica (strain ATCC BAA-588 / NCTC 13252 / RB50)</name>
    <name type="common">Alcaligenes bronchisepticus</name>
    <dbReference type="NCBI Taxonomy" id="257310"/>
    <lineage>
        <taxon>Bacteria</taxon>
        <taxon>Pseudomonadati</taxon>
        <taxon>Pseudomonadota</taxon>
        <taxon>Betaproteobacteria</taxon>
        <taxon>Burkholderiales</taxon>
        <taxon>Alcaligenaceae</taxon>
        <taxon>Bordetella</taxon>
    </lineage>
</organism>
<dbReference type="eggNOG" id="COG1804">
    <property type="taxonomic scope" value="Bacteria"/>
</dbReference>
<dbReference type="KEGG" id="bbr:BB4334"/>
<sequence length="404" mass="43849">MKKLPLYDVRIADFTWLGAGSFTTKIFADMGAEVIKVESAKRPDALRHSPPYKDRQPGANRSGYFSDRNSSKRSVTLNLKTEAGLAVARELIACSDVVANNFSAGVMDKLGLGYESVRAIKPDIVYLSMSMLGQTGPQAHYLGYGLTIGALTGLHGLAGLPGRDPTGTGTNYSDHIPNPTHAALAVMAALRHRRRTGQGQFIDLSQIEPTACLLGPVIADYTANGTLPEPMGNRHRPCAPYGVFPCTGEDRWIAIAVQTDEQWRRLAHALPDGPLRAARWETAANRLADAAALEQALGDITRGRDRDDLMRHLQQAGVPAGAVLDARDVLSDPQLTHREHWVPHEHAEMGLTTYSALPFRFSDVPVRPRAAAPLLGEHTHTVLRDILRKSTDDIQALQGAGALE</sequence>
<evidence type="ECO:0000256" key="2">
    <source>
        <dbReference type="SAM" id="MobiDB-lite"/>
    </source>
</evidence>
<evidence type="ECO:0000313" key="4">
    <source>
        <dbReference type="Proteomes" id="UP000001027"/>
    </source>
</evidence>
<dbReference type="SUPFAM" id="SSF89796">
    <property type="entry name" value="CoA-transferase family III (CaiB/BaiF)"/>
    <property type="match status" value="1"/>
</dbReference>
<dbReference type="GO" id="GO:0008410">
    <property type="term" value="F:CoA-transferase activity"/>
    <property type="evidence" value="ECO:0007669"/>
    <property type="project" value="TreeGrafter"/>
</dbReference>
<feature type="compositionally biased region" description="Basic and acidic residues" evidence="2">
    <location>
        <begin position="45"/>
        <end position="56"/>
    </location>
</feature>
<dbReference type="Gene3D" id="3.40.50.10540">
    <property type="entry name" value="Crotonobetainyl-coa:carnitine coa-transferase, domain 1"/>
    <property type="match status" value="1"/>
</dbReference>
<dbReference type="RefSeq" id="WP_003814845.1">
    <property type="nucleotide sequence ID" value="NC_002927.3"/>
</dbReference>
<dbReference type="Proteomes" id="UP000001027">
    <property type="component" value="Chromosome"/>
</dbReference>
<protein>
    <submittedName>
        <fullName evidence="3">Subunit of succinyl-CoA:benzylsuccinate CoA-transferase</fullName>
    </submittedName>
</protein>
<dbReference type="PANTHER" id="PTHR48207:SF4">
    <property type="entry name" value="BLL6097 PROTEIN"/>
    <property type="match status" value="1"/>
</dbReference>
<accession>A0A0H3LZB4</accession>
<proteinExistence type="predicted"/>
<evidence type="ECO:0000313" key="3">
    <source>
        <dbReference type="EMBL" id="CAE34697.1"/>
    </source>
</evidence>
<dbReference type="PANTHER" id="PTHR48207">
    <property type="entry name" value="SUCCINATE--HYDROXYMETHYLGLUTARATE COA-TRANSFERASE"/>
    <property type="match status" value="1"/>
</dbReference>
<gene>
    <name evidence="3" type="primary">bbsF</name>
    <name evidence="3" type="ordered locus">BB4334</name>
</gene>
<dbReference type="EMBL" id="BX640450">
    <property type="protein sequence ID" value="CAE34697.1"/>
    <property type="molecule type" value="Genomic_DNA"/>
</dbReference>
<dbReference type="AlphaFoldDB" id="A0A0H3LZB4"/>
<feature type="region of interest" description="Disordered" evidence="2">
    <location>
        <begin position="45"/>
        <end position="69"/>
    </location>
</feature>
<dbReference type="InterPro" id="IPR023606">
    <property type="entry name" value="CoA-Trfase_III_dom_1_sf"/>
</dbReference>
<name>A0A0H3LZB4_BORBR</name>
<dbReference type="HOGENOM" id="CLU_033975_2_0_4"/>